<dbReference type="Pfam" id="PF22848">
    <property type="entry name" value="ASD1_dom"/>
    <property type="match status" value="1"/>
</dbReference>
<dbReference type="InterPro" id="IPR010720">
    <property type="entry name" value="Alpha-L-AF_C"/>
</dbReference>
<dbReference type="PANTHER" id="PTHR43576">
    <property type="entry name" value="ALPHA-L-ARABINOFURANOSIDASE C-RELATED"/>
    <property type="match status" value="1"/>
</dbReference>
<evidence type="ECO:0000256" key="4">
    <source>
        <dbReference type="ARBA" id="ARBA00012670"/>
    </source>
</evidence>
<evidence type="ECO:0000259" key="9">
    <source>
        <dbReference type="PROSITE" id="PS51820"/>
    </source>
</evidence>
<dbReference type="Pfam" id="PF07691">
    <property type="entry name" value="PA14"/>
    <property type="match status" value="1"/>
</dbReference>
<gene>
    <name evidence="10" type="ORF">RHP49_09620</name>
</gene>
<dbReference type="SUPFAM" id="SSF51445">
    <property type="entry name" value="(Trans)glycosidases"/>
    <property type="match status" value="1"/>
</dbReference>
<dbReference type="Pfam" id="PF06964">
    <property type="entry name" value="Alpha-L-AF_C"/>
    <property type="match status" value="1"/>
</dbReference>
<dbReference type="Proteomes" id="UP001303407">
    <property type="component" value="Chromosome"/>
</dbReference>
<evidence type="ECO:0000313" key="11">
    <source>
        <dbReference type="Proteomes" id="UP001303407"/>
    </source>
</evidence>
<name>A0ABY9XZ24_9FLAO</name>
<keyword evidence="11" id="KW-1185">Reference proteome</keyword>
<evidence type="ECO:0000256" key="2">
    <source>
        <dbReference type="ARBA" id="ARBA00007186"/>
    </source>
</evidence>
<evidence type="ECO:0000313" key="10">
    <source>
        <dbReference type="EMBL" id="WNH11179.1"/>
    </source>
</evidence>
<dbReference type="PANTHER" id="PTHR43576:SF2">
    <property type="entry name" value="INTRACELLULAR EXO-ALPHA-L-ARABINOFURANOSIDASE 2"/>
    <property type="match status" value="1"/>
</dbReference>
<keyword evidence="5" id="KW-0378">Hydrolase</keyword>
<evidence type="ECO:0000256" key="6">
    <source>
        <dbReference type="ARBA" id="ARBA00023277"/>
    </source>
</evidence>
<evidence type="ECO:0000256" key="5">
    <source>
        <dbReference type="ARBA" id="ARBA00022801"/>
    </source>
</evidence>
<proteinExistence type="inferred from homology"/>
<evidence type="ECO:0000256" key="7">
    <source>
        <dbReference type="ARBA" id="ARBA00023295"/>
    </source>
</evidence>
<dbReference type="EMBL" id="CP134536">
    <property type="protein sequence ID" value="WNH11179.1"/>
    <property type="molecule type" value="Genomic_DNA"/>
</dbReference>
<dbReference type="InterPro" id="IPR055235">
    <property type="entry name" value="ASD1_cat"/>
</dbReference>
<accession>A0ABY9XZ24</accession>
<feature type="domain" description="PA14" evidence="9">
    <location>
        <begin position="523"/>
        <end position="660"/>
    </location>
</feature>
<dbReference type="InterPro" id="IPR013780">
    <property type="entry name" value="Glyco_hydro_b"/>
</dbReference>
<reference evidence="10 11" key="1">
    <citation type="submission" date="2023-09" db="EMBL/GenBank/DDBJ databases">
        <title>Thalassobella suaedae gen. nov., sp. nov., a marine bacterium of the family Flavobacteriaceae isolated from a halophyte Suaeda japonica.</title>
        <authorList>
            <person name="Lee S.Y."/>
            <person name="Hwang C.Y."/>
        </authorList>
    </citation>
    <scope>NUCLEOTIDE SEQUENCE [LARGE SCALE GENOMIC DNA]</scope>
    <source>
        <strain evidence="10 11">HL-DH10</strain>
    </source>
</reference>
<dbReference type="InterPro" id="IPR037524">
    <property type="entry name" value="PA14/GLEYA"/>
</dbReference>
<evidence type="ECO:0000256" key="1">
    <source>
        <dbReference type="ARBA" id="ARBA00001462"/>
    </source>
</evidence>
<keyword evidence="7" id="KW-0326">Glycosidase</keyword>
<feature type="chain" id="PRO_5045937833" description="non-reducing end alpha-L-arabinofuranosidase" evidence="8">
    <location>
        <begin position="21"/>
        <end position="667"/>
    </location>
</feature>
<organism evidence="10 11">
    <name type="scientific">Thalassobellus suaedae</name>
    <dbReference type="NCBI Taxonomy" id="3074124"/>
    <lineage>
        <taxon>Bacteria</taxon>
        <taxon>Pseudomonadati</taxon>
        <taxon>Bacteroidota</taxon>
        <taxon>Flavobacteriia</taxon>
        <taxon>Flavobacteriales</taxon>
        <taxon>Flavobacteriaceae</taxon>
        <taxon>Thalassobellus</taxon>
    </lineage>
</organism>
<keyword evidence="8" id="KW-0732">Signal</keyword>
<dbReference type="EC" id="3.2.1.55" evidence="4"/>
<dbReference type="InterPro" id="IPR011658">
    <property type="entry name" value="PA14_dom"/>
</dbReference>
<protein>
    <recommendedName>
        <fullName evidence="4">non-reducing end alpha-L-arabinofuranosidase</fullName>
        <ecNumber evidence="4">3.2.1.55</ecNumber>
    </recommendedName>
</protein>
<dbReference type="Gene3D" id="2.60.40.1180">
    <property type="entry name" value="Golgi alpha-mannosidase II"/>
    <property type="match status" value="1"/>
</dbReference>
<comment type="subunit">
    <text evidence="3">Homohexamer; trimer of dimers.</text>
</comment>
<keyword evidence="6" id="KW-0119">Carbohydrate metabolism</keyword>
<sequence>MNKTLLSLAIVVAMAFKTSAQTTNTATIDATSGNINIISKYIYSQFSEHLGNCIYDGIWVGKDSKIPNQAGIRTDVVEALKKLHVPALRWPGGCFADEYHWKDGIGLTKDRPKMINTNWGVVTEDNSFGTDEFMDLCQKLDCEAYISGNLGSGTVQEMSQWVEYLNSDNVSPMTDLRKQNGREKSYGVKFWGVGNESWGCGGKMKAQYYADKALQFSAFLKNYGSNNLKQIAVGPNATDYNWTDVLMRETGTHFWGISLHYYTTLNGSATNFKESEWFKVMQSTLKMEEIIEKHAAIMDTYDPYKKVGLVVDEWGTWFDVEPNTNPGFLYQQNSLRDALVAGVNLNIFNNHSDRVKMTCIAQVVNVLQSMILTKGENMVLTPTYYVFDMFKVHQDAYLVPSELSCENYMYEGASVPALNMSSSIDNDGKMHISICNLHATKNEKLVCNLKGFDPLGITGKIITANKLNAYNSFDDPIQISDKLFSDFSFKKNQLTINIPPHSVITLEVDGDLNVGNESVKLKKPVKGIKYKLYDGDWEVIPDYKNLQPIKTGLVNNIVFPEDIPGSNFLLIYDGFIKIEKDGLYNFSLASDDGAKLFINNNMVINNDGRHGTVEHEGIKYLGKGFYPFRLEYFQAGGGKVLELNKLVKVNNSYEPVKFKDEDFWHEK</sequence>
<dbReference type="PROSITE" id="PS51820">
    <property type="entry name" value="PA14"/>
    <property type="match status" value="1"/>
</dbReference>
<comment type="catalytic activity">
    <reaction evidence="1">
        <text>Hydrolysis of terminal non-reducing alpha-L-arabinofuranoside residues in alpha-L-arabinosides.</text>
        <dbReference type="EC" id="3.2.1.55"/>
    </reaction>
</comment>
<evidence type="ECO:0000256" key="8">
    <source>
        <dbReference type="SAM" id="SignalP"/>
    </source>
</evidence>
<dbReference type="RefSeq" id="WP_415861155.1">
    <property type="nucleotide sequence ID" value="NZ_CP134536.1"/>
</dbReference>
<dbReference type="SMART" id="SM00813">
    <property type="entry name" value="Alpha-L-AF_C"/>
    <property type="match status" value="1"/>
</dbReference>
<dbReference type="SUPFAM" id="SSF51011">
    <property type="entry name" value="Glycosyl hydrolase domain"/>
    <property type="match status" value="1"/>
</dbReference>
<dbReference type="Gene3D" id="3.90.182.10">
    <property type="entry name" value="Toxin - Anthrax Protective Antigen,domain 1"/>
    <property type="match status" value="1"/>
</dbReference>
<dbReference type="SMART" id="SM00758">
    <property type="entry name" value="PA14"/>
    <property type="match status" value="1"/>
</dbReference>
<feature type="signal peptide" evidence="8">
    <location>
        <begin position="1"/>
        <end position="20"/>
    </location>
</feature>
<dbReference type="SUPFAM" id="SSF56988">
    <property type="entry name" value="Anthrax protective antigen"/>
    <property type="match status" value="1"/>
</dbReference>
<evidence type="ECO:0000256" key="3">
    <source>
        <dbReference type="ARBA" id="ARBA00011165"/>
    </source>
</evidence>
<comment type="similarity">
    <text evidence="2">Belongs to the glycosyl hydrolase 51 family.</text>
</comment>
<dbReference type="Gene3D" id="3.20.20.80">
    <property type="entry name" value="Glycosidases"/>
    <property type="match status" value="1"/>
</dbReference>
<dbReference type="InterPro" id="IPR017853">
    <property type="entry name" value="GH"/>
</dbReference>